<dbReference type="CDD" id="cd02037">
    <property type="entry name" value="Mrp_NBP35"/>
    <property type="match status" value="1"/>
</dbReference>
<dbReference type="GO" id="GO:0016226">
    <property type="term" value="P:iron-sulfur cluster assembly"/>
    <property type="evidence" value="ECO:0007669"/>
    <property type="project" value="InterPro"/>
</dbReference>
<dbReference type="PROSITE" id="PS01215">
    <property type="entry name" value="MRP"/>
    <property type="match status" value="1"/>
</dbReference>
<accession>A0AAD9NFI6</accession>
<dbReference type="GO" id="GO:0046872">
    <property type="term" value="F:metal ion binding"/>
    <property type="evidence" value="ECO:0007669"/>
    <property type="project" value="UniProtKB-KW"/>
</dbReference>
<evidence type="ECO:0000256" key="1">
    <source>
        <dbReference type="ARBA" id="ARBA00001966"/>
    </source>
</evidence>
<keyword evidence="8" id="KW-0408">Iron</keyword>
<evidence type="ECO:0000256" key="8">
    <source>
        <dbReference type="ARBA" id="ARBA00023004"/>
    </source>
</evidence>
<dbReference type="GO" id="GO:0005759">
    <property type="term" value="C:mitochondrial matrix"/>
    <property type="evidence" value="ECO:0007669"/>
    <property type="project" value="UniProtKB-ARBA"/>
</dbReference>
<comment type="function">
    <text evidence="12">Iron-sulfur cluster transfer protein involved in the assembly of the mitochondrial membrane respiratory chain NADH dehydrogenase (Complex I). May deliver one or more Fe-S clusters to complex I subunits.</text>
</comment>
<evidence type="ECO:0000256" key="6">
    <source>
        <dbReference type="ARBA" id="ARBA00022840"/>
    </source>
</evidence>
<dbReference type="PANTHER" id="PTHR42961">
    <property type="entry name" value="IRON-SULFUR PROTEIN NUBPL"/>
    <property type="match status" value="1"/>
</dbReference>
<dbReference type="EMBL" id="JAODUP010000017">
    <property type="protein sequence ID" value="KAK2168367.1"/>
    <property type="molecule type" value="Genomic_DNA"/>
</dbReference>
<gene>
    <name evidence="15" type="ORF">LSH36_17g03084</name>
</gene>
<evidence type="ECO:0000256" key="9">
    <source>
        <dbReference type="ARBA" id="ARBA00023014"/>
    </source>
</evidence>
<dbReference type="InterPro" id="IPR033756">
    <property type="entry name" value="YlxH/NBP35"/>
</dbReference>
<keyword evidence="5" id="KW-0547">Nucleotide-binding</keyword>
<evidence type="ECO:0000256" key="2">
    <source>
        <dbReference type="ARBA" id="ARBA00004173"/>
    </source>
</evidence>
<evidence type="ECO:0000256" key="5">
    <source>
        <dbReference type="ARBA" id="ARBA00022741"/>
    </source>
</evidence>
<dbReference type="InterPro" id="IPR000808">
    <property type="entry name" value="Mrp-like_CS"/>
</dbReference>
<evidence type="ECO:0000313" key="15">
    <source>
        <dbReference type="EMBL" id="KAK2168367.1"/>
    </source>
</evidence>
<comment type="caution">
    <text evidence="15">The sequence shown here is derived from an EMBL/GenBank/DDBJ whole genome shotgun (WGS) entry which is preliminary data.</text>
</comment>
<protein>
    <recommendedName>
        <fullName evidence="13">Iron-sulfur cluster transfer protein NUBPL</fullName>
    </recommendedName>
    <alternativeName>
        <fullName evidence="14">Nucleotide-binding protein-like</fullName>
    </alternativeName>
</protein>
<evidence type="ECO:0000256" key="11">
    <source>
        <dbReference type="ARBA" id="ARBA00024036"/>
    </source>
</evidence>
<dbReference type="InterPro" id="IPR019591">
    <property type="entry name" value="Mrp/NBP35_ATP-bd"/>
</dbReference>
<reference evidence="15" key="1">
    <citation type="journal article" date="2023" name="Mol. Biol. Evol.">
        <title>Third-Generation Sequencing Reveals the Adaptive Role of the Epigenome in Three Deep-Sea Polychaetes.</title>
        <authorList>
            <person name="Perez M."/>
            <person name="Aroh O."/>
            <person name="Sun Y."/>
            <person name="Lan Y."/>
            <person name="Juniper S.K."/>
            <person name="Young C.R."/>
            <person name="Angers B."/>
            <person name="Qian P.Y."/>
        </authorList>
    </citation>
    <scope>NUCLEOTIDE SEQUENCE</scope>
    <source>
        <strain evidence="15">P08H-3</strain>
    </source>
</reference>
<dbReference type="InterPro" id="IPR044304">
    <property type="entry name" value="NUBPL-like"/>
</dbReference>
<keyword evidence="6" id="KW-0067">ATP-binding</keyword>
<dbReference type="Proteomes" id="UP001208570">
    <property type="component" value="Unassembled WGS sequence"/>
</dbReference>
<evidence type="ECO:0000256" key="4">
    <source>
        <dbReference type="ARBA" id="ARBA00022723"/>
    </source>
</evidence>
<keyword evidence="7" id="KW-0809">Transit peptide</keyword>
<dbReference type="Gene3D" id="3.40.50.300">
    <property type="entry name" value="P-loop containing nucleotide triphosphate hydrolases"/>
    <property type="match status" value="1"/>
</dbReference>
<keyword evidence="10" id="KW-0496">Mitochondrion</keyword>
<proteinExistence type="inferred from homology"/>
<dbReference type="HAMAP" id="MF_02040">
    <property type="entry name" value="Mrp_NBP35"/>
    <property type="match status" value="1"/>
</dbReference>
<dbReference type="GO" id="GO:0051539">
    <property type="term" value="F:4 iron, 4 sulfur cluster binding"/>
    <property type="evidence" value="ECO:0007669"/>
    <property type="project" value="UniProtKB-KW"/>
</dbReference>
<keyword evidence="9" id="KW-0411">Iron-sulfur</keyword>
<dbReference type="GO" id="GO:0140663">
    <property type="term" value="F:ATP-dependent FeS chaperone activity"/>
    <property type="evidence" value="ECO:0007669"/>
    <property type="project" value="InterPro"/>
</dbReference>
<name>A0AAD9NFI6_9ANNE</name>
<evidence type="ECO:0000313" key="16">
    <source>
        <dbReference type="Proteomes" id="UP001208570"/>
    </source>
</evidence>
<evidence type="ECO:0000256" key="13">
    <source>
        <dbReference type="ARBA" id="ARBA00069083"/>
    </source>
</evidence>
<evidence type="ECO:0000256" key="14">
    <source>
        <dbReference type="ARBA" id="ARBA00081370"/>
    </source>
</evidence>
<sequence length="313" mass="33715">MITSTLFMRGRHCGAFLERGLKSTAAVLSQSGLKPPKNRPPQPPIAKKLPIAGVKQVLVVSSCKGGVGKSTTAVNLALALRANDPTRLVGILDADVHGPSIPKLMNIKGPVFVNEKNIMLPIQNYGLKCMSMGLMAGDMAPIVWRGLMVMSAIQQMLRQVVWGPLDYLVVDMPPGTGDAQLTLAQNIPIDGAIIVSTPQDLALVDARRGVEMFRKVEVPTLGIIQNMSVFQCPNCGHEEHIFGKNGAGELAKEIGIELLGDIPLTGIIREMSDSGKPIVISEPESPQAQIYKEIAKKIIDKLPDYKDPTQTKS</sequence>
<dbReference type="GO" id="GO:0005524">
    <property type="term" value="F:ATP binding"/>
    <property type="evidence" value="ECO:0007669"/>
    <property type="project" value="UniProtKB-KW"/>
</dbReference>
<comment type="subcellular location">
    <subcellularLocation>
        <location evidence="2">Mitochondrion</location>
    </subcellularLocation>
</comment>
<dbReference type="SUPFAM" id="SSF52540">
    <property type="entry name" value="P-loop containing nucleoside triphosphate hydrolases"/>
    <property type="match status" value="1"/>
</dbReference>
<comment type="cofactor">
    <cofactor evidence="1">
        <name>[4Fe-4S] cluster</name>
        <dbReference type="ChEBI" id="CHEBI:49883"/>
    </cofactor>
</comment>
<dbReference type="FunFam" id="3.40.50.300:FF:000709">
    <property type="entry name" value="Iron-sulfur protein NUBPL isoform X1"/>
    <property type="match status" value="1"/>
</dbReference>
<keyword evidence="16" id="KW-1185">Reference proteome</keyword>
<comment type="similarity">
    <text evidence="11">Belongs to the Mrp/NBP35 ATP-binding proteins family.</text>
</comment>
<dbReference type="GO" id="GO:0032981">
    <property type="term" value="P:mitochondrial respiratory chain complex I assembly"/>
    <property type="evidence" value="ECO:0007669"/>
    <property type="project" value="TreeGrafter"/>
</dbReference>
<evidence type="ECO:0000256" key="12">
    <source>
        <dbReference type="ARBA" id="ARBA00056637"/>
    </source>
</evidence>
<keyword evidence="3" id="KW-0004">4Fe-4S</keyword>
<evidence type="ECO:0000256" key="7">
    <source>
        <dbReference type="ARBA" id="ARBA00022946"/>
    </source>
</evidence>
<dbReference type="InterPro" id="IPR027417">
    <property type="entry name" value="P-loop_NTPase"/>
</dbReference>
<dbReference type="Pfam" id="PF10609">
    <property type="entry name" value="ParA"/>
    <property type="match status" value="1"/>
</dbReference>
<dbReference type="AlphaFoldDB" id="A0AAD9NFI6"/>
<dbReference type="PANTHER" id="PTHR42961:SF2">
    <property type="entry name" value="IRON-SULFUR PROTEIN NUBPL"/>
    <property type="match status" value="1"/>
</dbReference>
<evidence type="ECO:0000256" key="10">
    <source>
        <dbReference type="ARBA" id="ARBA00023128"/>
    </source>
</evidence>
<evidence type="ECO:0000256" key="3">
    <source>
        <dbReference type="ARBA" id="ARBA00022485"/>
    </source>
</evidence>
<organism evidence="15 16">
    <name type="scientific">Paralvinella palmiformis</name>
    <dbReference type="NCBI Taxonomy" id="53620"/>
    <lineage>
        <taxon>Eukaryota</taxon>
        <taxon>Metazoa</taxon>
        <taxon>Spiralia</taxon>
        <taxon>Lophotrochozoa</taxon>
        <taxon>Annelida</taxon>
        <taxon>Polychaeta</taxon>
        <taxon>Sedentaria</taxon>
        <taxon>Canalipalpata</taxon>
        <taxon>Terebellida</taxon>
        <taxon>Terebelliformia</taxon>
        <taxon>Alvinellidae</taxon>
        <taxon>Paralvinella</taxon>
    </lineage>
</organism>
<keyword evidence="4" id="KW-0479">Metal-binding</keyword>